<evidence type="ECO:0000313" key="2">
    <source>
        <dbReference type="Proteomes" id="UP001140978"/>
    </source>
</evidence>
<sequence>MGKANKTERAVPGHKYRIGFGCNQFEEILDASNTEEKHPNIFVHDAGVEAAKKLNKKKK</sequence>
<accession>A0A9X4FEN9</accession>
<comment type="caution">
    <text evidence="1">The sequence shown here is derived from an EMBL/GenBank/DDBJ whole genome shotgun (WGS) entry which is preliminary data.</text>
</comment>
<dbReference type="Proteomes" id="UP001140978">
    <property type="component" value="Unassembled WGS sequence"/>
</dbReference>
<dbReference type="EMBL" id="JAKNAX010000170">
    <property type="protein sequence ID" value="MDE1348500.1"/>
    <property type="molecule type" value="Genomic_DNA"/>
</dbReference>
<name>A0A9X4FEN9_9VIBR</name>
<organism evidence="1 2">
    <name type="scientific">Vibrio aestuarianus</name>
    <dbReference type="NCBI Taxonomy" id="28171"/>
    <lineage>
        <taxon>Bacteria</taxon>
        <taxon>Pseudomonadati</taxon>
        <taxon>Pseudomonadota</taxon>
        <taxon>Gammaproteobacteria</taxon>
        <taxon>Vibrionales</taxon>
        <taxon>Vibrionaceae</taxon>
        <taxon>Vibrio</taxon>
    </lineage>
</organism>
<protein>
    <submittedName>
        <fullName evidence="1">Uncharacterized protein</fullName>
    </submittedName>
</protein>
<reference evidence="1" key="1">
    <citation type="submission" date="2022-02" db="EMBL/GenBank/DDBJ databases">
        <title>Emergence and expansion in Europe of a Vibrio aestuarianus clonal complex pathogenic for oysters.</title>
        <authorList>
            <person name="Mesnil A."/>
            <person name="Travers M.-A."/>
        </authorList>
    </citation>
    <scope>NUCLEOTIDE SEQUENCE</scope>
    <source>
        <strain evidence="1">19_064_15T1</strain>
    </source>
</reference>
<gene>
    <name evidence="1" type="ORF">L9X51_19275</name>
</gene>
<evidence type="ECO:0000313" key="1">
    <source>
        <dbReference type="EMBL" id="MDE1348500.1"/>
    </source>
</evidence>
<proteinExistence type="predicted"/>
<dbReference type="AlphaFoldDB" id="A0A9X4FEN9"/>
<dbReference type="RefSeq" id="WP_274676395.1">
    <property type="nucleotide sequence ID" value="NZ_JAKNAX010000170.1"/>
</dbReference>